<dbReference type="InterPro" id="IPR033753">
    <property type="entry name" value="GCV_H/Fam206"/>
</dbReference>
<dbReference type="InterPro" id="IPR000089">
    <property type="entry name" value="Biotin_lipoyl"/>
</dbReference>
<evidence type="ECO:0000313" key="6">
    <source>
        <dbReference type="EMBL" id="HFK19918.1"/>
    </source>
</evidence>
<dbReference type="NCBIfam" id="TIGR00527">
    <property type="entry name" value="gcvH"/>
    <property type="match status" value="1"/>
</dbReference>
<comment type="caution">
    <text evidence="6">The sequence shown here is derived from an EMBL/GenBank/DDBJ whole genome shotgun (WGS) entry which is preliminary data.</text>
</comment>
<comment type="function">
    <text evidence="3">The glycine cleavage system catalyzes the degradation of glycine. The H protein shuttles the methylamine group of glycine from the P protein to the T protein.</text>
</comment>
<accession>A0A7C3J4S8</accession>
<dbReference type="CDD" id="cd06848">
    <property type="entry name" value="GCS_H"/>
    <property type="match status" value="1"/>
</dbReference>
<dbReference type="AlphaFoldDB" id="A0A7C3J4S8"/>
<evidence type="ECO:0000259" key="5">
    <source>
        <dbReference type="PROSITE" id="PS50968"/>
    </source>
</evidence>
<dbReference type="Gene3D" id="2.40.50.100">
    <property type="match status" value="1"/>
</dbReference>
<dbReference type="PANTHER" id="PTHR11715">
    <property type="entry name" value="GLYCINE CLEAVAGE SYSTEM H PROTEIN"/>
    <property type="match status" value="1"/>
</dbReference>
<dbReference type="EMBL" id="DSTX01000001">
    <property type="protein sequence ID" value="HFK19918.1"/>
    <property type="molecule type" value="Genomic_DNA"/>
</dbReference>
<reference evidence="6" key="1">
    <citation type="journal article" date="2020" name="mSystems">
        <title>Genome- and Community-Level Interaction Insights into Carbon Utilization and Element Cycling Functions of Hydrothermarchaeota in Hydrothermal Sediment.</title>
        <authorList>
            <person name="Zhou Z."/>
            <person name="Liu Y."/>
            <person name="Xu W."/>
            <person name="Pan J."/>
            <person name="Luo Z.H."/>
            <person name="Li M."/>
        </authorList>
    </citation>
    <scope>NUCLEOTIDE SEQUENCE [LARGE SCALE GENOMIC DNA]</scope>
    <source>
        <strain evidence="6">SpSt-468</strain>
    </source>
</reference>
<dbReference type="InterPro" id="IPR002930">
    <property type="entry name" value="GCV_H"/>
</dbReference>
<dbReference type="InterPro" id="IPR017453">
    <property type="entry name" value="GCV_H_sub"/>
</dbReference>
<dbReference type="SUPFAM" id="SSF51230">
    <property type="entry name" value="Single hybrid motif"/>
    <property type="match status" value="1"/>
</dbReference>
<evidence type="ECO:0000256" key="2">
    <source>
        <dbReference type="ARBA" id="ARBA00022823"/>
    </source>
</evidence>
<dbReference type="GO" id="GO:0019464">
    <property type="term" value="P:glycine decarboxylation via glycine cleavage system"/>
    <property type="evidence" value="ECO:0007669"/>
    <property type="project" value="UniProtKB-UniRule"/>
</dbReference>
<organism evidence="6">
    <name type="scientific">Candidatus Methanomethylicus mesodigestus</name>
    <dbReference type="NCBI Taxonomy" id="1867258"/>
    <lineage>
        <taxon>Archaea</taxon>
        <taxon>Thermoproteota</taxon>
        <taxon>Methanosuratincolia</taxon>
        <taxon>Candidatus Methanomethylicales</taxon>
        <taxon>Candidatus Methanomethylicaceae</taxon>
        <taxon>Candidatus Methanomethylicus</taxon>
    </lineage>
</organism>
<dbReference type="PROSITE" id="PS50968">
    <property type="entry name" value="BIOTINYL_LIPOYL"/>
    <property type="match status" value="1"/>
</dbReference>
<dbReference type="GO" id="GO:0005737">
    <property type="term" value="C:cytoplasm"/>
    <property type="evidence" value="ECO:0007669"/>
    <property type="project" value="TreeGrafter"/>
</dbReference>
<dbReference type="Pfam" id="PF01597">
    <property type="entry name" value="GCV_H"/>
    <property type="match status" value="1"/>
</dbReference>
<comment type="subunit">
    <text evidence="3">The glycine cleavage system is composed of four proteins: P, T, L and H.</text>
</comment>
<comment type="similarity">
    <text evidence="1 3">Belongs to the GcvH family.</text>
</comment>
<evidence type="ECO:0000256" key="4">
    <source>
        <dbReference type="PIRSR" id="PIRSR617453-50"/>
    </source>
</evidence>
<dbReference type="GO" id="GO:0005960">
    <property type="term" value="C:glycine cleavage complex"/>
    <property type="evidence" value="ECO:0007669"/>
    <property type="project" value="InterPro"/>
</dbReference>
<keyword evidence="2 3" id="KW-0450">Lipoyl</keyword>
<sequence length="135" mass="14717">MSKTIDVSGNTIKLGLLYSKTHEWIDITESPSAVGVSDYAQRTLHDVVFVELPKVGQQLKKGVTMCTLESIKAVAEVYSPVDGVVVEVNSALESKPELINQDPYGEGWLVKVEVRGGTESLLKPEAYAAEIKKLI</sequence>
<evidence type="ECO:0000256" key="3">
    <source>
        <dbReference type="HAMAP-Rule" id="MF_00272"/>
    </source>
</evidence>
<dbReference type="PANTHER" id="PTHR11715:SF3">
    <property type="entry name" value="GLYCINE CLEAVAGE SYSTEM H PROTEIN-RELATED"/>
    <property type="match status" value="1"/>
</dbReference>
<proteinExistence type="inferred from homology"/>
<dbReference type="HAMAP" id="MF_00272">
    <property type="entry name" value="GcvH"/>
    <property type="match status" value="1"/>
</dbReference>
<feature type="domain" description="Lipoyl-binding" evidence="5">
    <location>
        <begin position="31"/>
        <end position="113"/>
    </location>
</feature>
<evidence type="ECO:0000256" key="1">
    <source>
        <dbReference type="ARBA" id="ARBA00009249"/>
    </source>
</evidence>
<comment type="cofactor">
    <cofactor evidence="3">
        <name>(R)-lipoate</name>
        <dbReference type="ChEBI" id="CHEBI:83088"/>
    </cofactor>
    <text evidence="3">Binds 1 lipoyl cofactor covalently.</text>
</comment>
<dbReference type="NCBIfam" id="NF002270">
    <property type="entry name" value="PRK01202.1"/>
    <property type="match status" value="1"/>
</dbReference>
<name>A0A7C3J4S8_9CREN</name>
<gene>
    <name evidence="3 6" type="primary">gcvH</name>
    <name evidence="6" type="ORF">ENS19_01400</name>
</gene>
<dbReference type="GO" id="GO:0009249">
    <property type="term" value="P:protein lipoylation"/>
    <property type="evidence" value="ECO:0007669"/>
    <property type="project" value="TreeGrafter"/>
</dbReference>
<feature type="modified residue" description="N6-lipoyllysine" evidence="3 4">
    <location>
        <position position="72"/>
    </location>
</feature>
<protein>
    <recommendedName>
        <fullName evidence="3">Probable glycine cleavage system H protein</fullName>
    </recommendedName>
</protein>
<dbReference type="InterPro" id="IPR011053">
    <property type="entry name" value="Single_hybrid_motif"/>
</dbReference>